<dbReference type="InterPro" id="IPR001611">
    <property type="entry name" value="Leu-rich_rpt"/>
</dbReference>
<dbReference type="Gene3D" id="3.80.10.10">
    <property type="entry name" value="Ribonuclease Inhibitor"/>
    <property type="match status" value="1"/>
</dbReference>
<sequence>MEAKTSDVKENTLSTSILPTGAKQRTSAIDPAALEQRFALSDGKLLDLSSLELVEMPPLEDLNRRFPHLRHLNIRRNALRVLPEGLARAFPGLVVLNASENALESLSYVSISALRNLQRLNIAHNCIREVPAGLFIELDVLEEFDARGNLIQQITFDDSNGEFTAAKVSNLQVLLLADNRLKKVALSVAEFMPKLRAVDLSGNPDLTDVPENIRRLHGRYVLFRSSAKRRELITRALNVRKAVALAQAKIKCK</sequence>
<dbReference type="PANTHER" id="PTHR45712:SF22">
    <property type="entry name" value="INSULIN-LIKE GROWTH FACTOR-BINDING PROTEIN COMPLEX ACID LABILE SUBUNIT"/>
    <property type="match status" value="1"/>
</dbReference>
<organism evidence="3 4">
    <name type="scientific">Plasmopara halstedii</name>
    <name type="common">Downy mildew of sunflower</name>
    <dbReference type="NCBI Taxonomy" id="4781"/>
    <lineage>
        <taxon>Eukaryota</taxon>
        <taxon>Sar</taxon>
        <taxon>Stramenopiles</taxon>
        <taxon>Oomycota</taxon>
        <taxon>Peronosporomycetes</taxon>
        <taxon>Peronosporales</taxon>
        <taxon>Peronosporaceae</taxon>
        <taxon>Plasmopara</taxon>
    </lineage>
</organism>
<evidence type="ECO:0000313" key="3">
    <source>
        <dbReference type="EMBL" id="CEG50490.1"/>
    </source>
</evidence>
<evidence type="ECO:0000256" key="2">
    <source>
        <dbReference type="ARBA" id="ARBA00022737"/>
    </source>
</evidence>
<dbReference type="SMART" id="SM00369">
    <property type="entry name" value="LRR_TYP"/>
    <property type="match status" value="5"/>
</dbReference>
<dbReference type="Proteomes" id="UP000054928">
    <property type="component" value="Unassembled WGS sequence"/>
</dbReference>
<dbReference type="InterPro" id="IPR032675">
    <property type="entry name" value="LRR_dom_sf"/>
</dbReference>
<evidence type="ECO:0000256" key="1">
    <source>
        <dbReference type="ARBA" id="ARBA00022614"/>
    </source>
</evidence>
<dbReference type="InterPro" id="IPR003591">
    <property type="entry name" value="Leu-rich_rpt_typical-subtyp"/>
</dbReference>
<protein>
    <submittedName>
        <fullName evidence="3">FOG: Leucine rich repeat</fullName>
    </submittedName>
</protein>
<keyword evidence="1" id="KW-0433">Leucine-rich repeat</keyword>
<accession>A0A0P1B6M5</accession>
<dbReference type="AlphaFoldDB" id="A0A0P1B6M5"/>
<evidence type="ECO:0000313" key="4">
    <source>
        <dbReference type="Proteomes" id="UP000054928"/>
    </source>
</evidence>
<dbReference type="GeneID" id="36395688"/>
<dbReference type="STRING" id="4781.A0A0P1B6M5"/>
<dbReference type="OMA" id="YVQHNAI"/>
<keyword evidence="4" id="KW-1185">Reference proteome</keyword>
<dbReference type="SUPFAM" id="SSF52058">
    <property type="entry name" value="L domain-like"/>
    <property type="match status" value="1"/>
</dbReference>
<dbReference type="InterPro" id="IPR050333">
    <property type="entry name" value="SLRP"/>
</dbReference>
<reference evidence="4" key="1">
    <citation type="submission" date="2014-09" db="EMBL/GenBank/DDBJ databases">
        <authorList>
            <person name="Sharma Rahul"/>
            <person name="Thines Marco"/>
        </authorList>
    </citation>
    <scope>NUCLEOTIDE SEQUENCE [LARGE SCALE GENOMIC DNA]</scope>
</reference>
<dbReference type="OrthoDB" id="1668230at2759"/>
<dbReference type="PANTHER" id="PTHR45712">
    <property type="entry name" value="AGAP008170-PA"/>
    <property type="match status" value="1"/>
</dbReference>
<dbReference type="Pfam" id="PF13855">
    <property type="entry name" value="LRR_8"/>
    <property type="match status" value="1"/>
</dbReference>
<keyword evidence="2" id="KW-0677">Repeat</keyword>
<name>A0A0P1B6M5_PLAHL</name>
<dbReference type="EMBL" id="CCYD01000116">
    <property type="protein sequence ID" value="CEG50490.1"/>
    <property type="molecule type" value="Genomic_DNA"/>
</dbReference>
<dbReference type="RefSeq" id="XP_024586859.1">
    <property type="nucleotide sequence ID" value="XM_024718212.1"/>
</dbReference>
<proteinExistence type="predicted"/>